<organism evidence="4 5">
    <name type="scientific">Arachis hypogaea</name>
    <name type="common">Peanut</name>
    <dbReference type="NCBI Taxonomy" id="3818"/>
    <lineage>
        <taxon>Eukaryota</taxon>
        <taxon>Viridiplantae</taxon>
        <taxon>Streptophyta</taxon>
        <taxon>Embryophyta</taxon>
        <taxon>Tracheophyta</taxon>
        <taxon>Spermatophyta</taxon>
        <taxon>Magnoliopsida</taxon>
        <taxon>eudicotyledons</taxon>
        <taxon>Gunneridae</taxon>
        <taxon>Pentapetalae</taxon>
        <taxon>rosids</taxon>
        <taxon>fabids</taxon>
        <taxon>Fabales</taxon>
        <taxon>Fabaceae</taxon>
        <taxon>Papilionoideae</taxon>
        <taxon>50 kb inversion clade</taxon>
        <taxon>dalbergioids sensu lato</taxon>
        <taxon>Dalbergieae</taxon>
        <taxon>Pterocarpus clade</taxon>
        <taxon>Arachis</taxon>
    </lineage>
</organism>
<dbReference type="GO" id="GO:0010492">
    <property type="term" value="P:maintenance of shoot apical meristem identity"/>
    <property type="evidence" value="ECO:0007669"/>
    <property type="project" value="TreeGrafter"/>
</dbReference>
<dbReference type="STRING" id="3818.A0A444XSC8"/>
<feature type="domain" description="Oberon coiled-coil region" evidence="3">
    <location>
        <begin position="2"/>
        <end position="44"/>
    </location>
</feature>
<dbReference type="GO" id="GO:0010078">
    <property type="term" value="P:maintenance of root meristem identity"/>
    <property type="evidence" value="ECO:0007669"/>
    <property type="project" value="TreeGrafter"/>
</dbReference>
<feature type="coiled-coil region" evidence="1">
    <location>
        <begin position="5"/>
        <end position="53"/>
    </location>
</feature>
<dbReference type="GO" id="GO:0010071">
    <property type="term" value="P:root meristem specification"/>
    <property type="evidence" value="ECO:0007669"/>
    <property type="project" value="TreeGrafter"/>
</dbReference>
<name>A0A444XSC8_ARAHY</name>
<dbReference type="GO" id="GO:0010468">
    <property type="term" value="P:regulation of gene expression"/>
    <property type="evidence" value="ECO:0007669"/>
    <property type="project" value="TreeGrafter"/>
</dbReference>
<dbReference type="EMBL" id="SDMP01000019">
    <property type="protein sequence ID" value="RYQ92396.1"/>
    <property type="molecule type" value="Genomic_DNA"/>
</dbReference>
<dbReference type="PANTHER" id="PTHR21736:SF20">
    <property type="entry name" value="PROTEIN OBERON 4"/>
    <property type="match status" value="1"/>
</dbReference>
<comment type="caution">
    <text evidence="4">The sequence shown here is derived from an EMBL/GenBank/DDBJ whole genome shotgun (WGS) entry which is preliminary data.</text>
</comment>
<reference evidence="4 5" key="1">
    <citation type="submission" date="2019-01" db="EMBL/GenBank/DDBJ databases">
        <title>Sequencing of cultivated peanut Arachis hypogaea provides insights into genome evolution and oil improvement.</title>
        <authorList>
            <person name="Chen X."/>
        </authorList>
    </citation>
    <scope>NUCLEOTIDE SEQUENCE [LARGE SCALE GENOMIC DNA]</scope>
    <source>
        <strain evidence="5">cv. Fuhuasheng</strain>
        <tissue evidence="4">Leaves</tissue>
    </source>
</reference>
<dbReference type="InterPro" id="IPR004082">
    <property type="entry name" value="OBERON"/>
</dbReference>
<sequence length="104" mass="12329">MKLRLGETEEMRRQKLEELQALERAHLEYFNTKRRMEADIKDLLSNMEATKRSLSLFQFHLNEGITGREKLMTVMKNEEDGKEDSEEDETRRKASSLEPGGRRR</sequence>
<evidence type="ECO:0000256" key="2">
    <source>
        <dbReference type="SAM" id="MobiDB-lite"/>
    </source>
</evidence>
<dbReference type="AlphaFoldDB" id="A0A444XSC8"/>
<keyword evidence="1" id="KW-0175">Coiled coil</keyword>
<dbReference type="PANTHER" id="PTHR21736">
    <property type="entry name" value="VERNALIZATION-INSENSITIVE PROTEIN 3"/>
    <property type="match status" value="1"/>
</dbReference>
<proteinExistence type="predicted"/>
<dbReference type="InterPro" id="IPR032535">
    <property type="entry name" value="Oberon_CC"/>
</dbReference>
<evidence type="ECO:0000256" key="1">
    <source>
        <dbReference type="SAM" id="Coils"/>
    </source>
</evidence>
<evidence type="ECO:0000259" key="3">
    <source>
        <dbReference type="Pfam" id="PF16312"/>
    </source>
</evidence>
<evidence type="ECO:0000313" key="5">
    <source>
        <dbReference type="Proteomes" id="UP000289738"/>
    </source>
</evidence>
<protein>
    <recommendedName>
        <fullName evidence="3">Oberon coiled-coil region domain-containing protein</fullName>
    </recommendedName>
</protein>
<evidence type="ECO:0000313" key="4">
    <source>
        <dbReference type="EMBL" id="RYQ92396.1"/>
    </source>
</evidence>
<accession>A0A444XSC8</accession>
<dbReference type="Pfam" id="PF16312">
    <property type="entry name" value="Oberon_cc"/>
    <property type="match status" value="1"/>
</dbReference>
<feature type="region of interest" description="Disordered" evidence="2">
    <location>
        <begin position="77"/>
        <end position="104"/>
    </location>
</feature>
<dbReference type="Proteomes" id="UP000289738">
    <property type="component" value="Chromosome B09"/>
</dbReference>
<keyword evidence="5" id="KW-1185">Reference proteome</keyword>
<dbReference type="GO" id="GO:0005634">
    <property type="term" value="C:nucleus"/>
    <property type="evidence" value="ECO:0007669"/>
    <property type="project" value="TreeGrafter"/>
</dbReference>
<gene>
    <name evidence="4" type="ORF">Ahy_B09g098611</name>
</gene>